<dbReference type="PROSITE" id="PS50005">
    <property type="entry name" value="TPR"/>
    <property type="match status" value="1"/>
</dbReference>
<organism evidence="2 3">
    <name type="scientific">Owenia fusiformis</name>
    <name type="common">Polychaete worm</name>
    <dbReference type="NCBI Taxonomy" id="6347"/>
    <lineage>
        <taxon>Eukaryota</taxon>
        <taxon>Metazoa</taxon>
        <taxon>Spiralia</taxon>
        <taxon>Lophotrochozoa</taxon>
        <taxon>Annelida</taxon>
        <taxon>Polychaeta</taxon>
        <taxon>Sedentaria</taxon>
        <taxon>Canalipalpata</taxon>
        <taxon>Sabellida</taxon>
        <taxon>Oweniida</taxon>
        <taxon>Oweniidae</taxon>
        <taxon>Owenia</taxon>
    </lineage>
</organism>
<comment type="caution">
    <text evidence="2">The sequence shown here is derived from an EMBL/GenBank/DDBJ whole genome shotgun (WGS) entry which is preliminary data.</text>
</comment>
<dbReference type="GO" id="GO:0042981">
    <property type="term" value="P:regulation of apoptotic process"/>
    <property type="evidence" value="ECO:0007669"/>
    <property type="project" value="InterPro"/>
</dbReference>
<dbReference type="InterPro" id="IPR003959">
    <property type="entry name" value="ATPase_AAA_core"/>
</dbReference>
<accession>A0A8J1UBC5</accession>
<dbReference type="PANTHER" id="PTHR47691:SF3">
    <property type="entry name" value="HTH-TYPE TRANSCRIPTIONAL REGULATOR RV0890C-RELATED"/>
    <property type="match status" value="1"/>
</dbReference>
<dbReference type="InterPro" id="IPR019734">
    <property type="entry name" value="TPR_rpt"/>
</dbReference>
<dbReference type="InterPro" id="IPR011029">
    <property type="entry name" value="DEATH-like_dom_sf"/>
</dbReference>
<feature type="compositionally biased region" description="Basic and acidic residues" evidence="1">
    <location>
        <begin position="900"/>
        <end position="909"/>
    </location>
</feature>
<feature type="region of interest" description="Disordered" evidence="1">
    <location>
        <begin position="900"/>
        <end position="939"/>
    </location>
</feature>
<dbReference type="OrthoDB" id="100767at2759"/>
<dbReference type="InterPro" id="IPR027417">
    <property type="entry name" value="P-loop_NTPase"/>
</dbReference>
<dbReference type="InterPro" id="IPR011990">
    <property type="entry name" value="TPR-like_helical_dom_sf"/>
</dbReference>
<feature type="compositionally biased region" description="Basic residues" evidence="1">
    <location>
        <begin position="369"/>
        <end position="379"/>
    </location>
</feature>
<dbReference type="Gene3D" id="1.10.533.10">
    <property type="entry name" value="Death Domain, Fas"/>
    <property type="match status" value="1"/>
</dbReference>
<dbReference type="EMBL" id="CAIIXF020000004">
    <property type="protein sequence ID" value="CAH1780802.1"/>
    <property type="molecule type" value="Genomic_DNA"/>
</dbReference>
<sequence length="939" mass="109603">MAAAANNPHPKFKEIDKEYRKLLFELSQKLTRDNSERLAYVLKFQEEFKTSIELLHKLEKINVFSIERLDELKKAFEVIKLHALNDCIEEFETWAKPYLNKRLIRRFSSCDGSCLIGREAELEEIIQTLMSGGQSNRRDGINSVLLYGFPGHGKTTLALEALTQMSTYERYPQDSLIEINLKNHVSCKEVYQSLMKELDLGVMSNLNDSRKVLHDYLKELDQDTIIFFDNADGLLQPEGDEEHKAQRSMFIKFLRHVICKTSPYVRVLMTSRYALPEPTPGGYIPIHQMNLKRLSLDESKELLNFNLLTERTERIQIQPEEEDRIIELCDRHPLGIKVVASRLKQLTIKPKDIIKILSPNTEHTTAQQKRGRFREKKKSSSSFQQLHEDPNISEDENLDYIFQNMFEYLKDLQKCSLVYLAIFPGAFSVRDAAAIMNVSEEDARFQLDSLIKLNFVEQQTPLDFGTQKTGQLRYNLHTNIHHFLTELPAGSFKLENDPQSLAEVRAEGKNNFMKYFHKQLGKVSKLSDENYQKAYYKLQRNRANFKTLYEFDLLEPHFESDLTESSFLLEMFLIPRQRRDWFERRAKVAFERGERERFVTNQCTMIVVQADLNCRIDELEPLLNEVNNHILAFDDGYVKQRVLPLYYNARGISHLNSGDLNIAIESLEKAYEIRKELLPNTSVTCRTLNDLGAAYFKRSCVLNSPTRATDIEKSMMYQLNAVNMRKSLGVNHFDYPLYLHNIATNYYQQGKDHYEEALRYIQEALDINDSLKMMTFAKKADLYFTQAYIIFQKDRKAGLKNALEPAKKALEMRKKAKGICTETARSYYQVGLILFNQAKYQEALDHFYEQFKLECSALRMGKNHSGENFHSMMERIKNCCEKLGRDPVYYLDEQEHAEQAFMEHKDRGTLTEQPEDPFSSSSSDDDQPSPKKRKDYFRF</sequence>
<dbReference type="PANTHER" id="PTHR47691">
    <property type="entry name" value="REGULATOR-RELATED"/>
    <property type="match status" value="1"/>
</dbReference>
<dbReference type="GO" id="GO:0016887">
    <property type="term" value="F:ATP hydrolysis activity"/>
    <property type="evidence" value="ECO:0007669"/>
    <property type="project" value="InterPro"/>
</dbReference>
<dbReference type="GO" id="GO:0005524">
    <property type="term" value="F:ATP binding"/>
    <property type="evidence" value="ECO:0007669"/>
    <property type="project" value="InterPro"/>
</dbReference>
<feature type="compositionally biased region" description="Polar residues" evidence="1">
    <location>
        <begin position="359"/>
        <end position="368"/>
    </location>
</feature>
<gene>
    <name evidence="2" type="ORF">OFUS_LOCUS7444</name>
</gene>
<proteinExistence type="predicted"/>
<feature type="compositionally biased region" description="Basic residues" evidence="1">
    <location>
        <begin position="930"/>
        <end position="939"/>
    </location>
</feature>
<evidence type="ECO:0000313" key="2">
    <source>
        <dbReference type="EMBL" id="CAH1780802.1"/>
    </source>
</evidence>
<name>A0A8J1UBC5_OWEFU</name>
<dbReference type="Gene3D" id="1.25.40.10">
    <property type="entry name" value="Tetratricopeptide repeat domain"/>
    <property type="match status" value="2"/>
</dbReference>
<feature type="region of interest" description="Disordered" evidence="1">
    <location>
        <begin position="359"/>
        <end position="389"/>
    </location>
</feature>
<dbReference type="SMART" id="SM00028">
    <property type="entry name" value="TPR"/>
    <property type="match status" value="3"/>
</dbReference>
<evidence type="ECO:0000313" key="3">
    <source>
        <dbReference type="Proteomes" id="UP000749559"/>
    </source>
</evidence>
<dbReference type="PROSITE" id="PS50168">
    <property type="entry name" value="DED"/>
    <property type="match status" value="1"/>
</dbReference>
<dbReference type="SUPFAM" id="SSF47986">
    <property type="entry name" value="DEATH domain"/>
    <property type="match status" value="1"/>
</dbReference>
<dbReference type="Pfam" id="PF00004">
    <property type="entry name" value="AAA"/>
    <property type="match status" value="1"/>
</dbReference>
<dbReference type="SUPFAM" id="SSF52540">
    <property type="entry name" value="P-loop containing nucleoside triphosphate hydrolases"/>
    <property type="match status" value="1"/>
</dbReference>
<dbReference type="InterPro" id="IPR001875">
    <property type="entry name" value="DED_dom"/>
</dbReference>
<protein>
    <submittedName>
        <fullName evidence="2">Uncharacterized protein</fullName>
    </submittedName>
</protein>
<dbReference type="Proteomes" id="UP000749559">
    <property type="component" value="Unassembled WGS sequence"/>
</dbReference>
<dbReference type="Gene3D" id="3.40.50.300">
    <property type="entry name" value="P-loop containing nucleotide triphosphate hydrolases"/>
    <property type="match status" value="1"/>
</dbReference>
<keyword evidence="3" id="KW-1185">Reference proteome</keyword>
<reference evidence="2" key="1">
    <citation type="submission" date="2022-03" db="EMBL/GenBank/DDBJ databases">
        <authorList>
            <person name="Martin C."/>
        </authorList>
    </citation>
    <scope>NUCLEOTIDE SEQUENCE</scope>
</reference>
<dbReference type="AlphaFoldDB" id="A0A8J1UBC5"/>
<evidence type="ECO:0000256" key="1">
    <source>
        <dbReference type="SAM" id="MobiDB-lite"/>
    </source>
</evidence>
<dbReference type="SUPFAM" id="SSF48452">
    <property type="entry name" value="TPR-like"/>
    <property type="match status" value="1"/>
</dbReference>